<comment type="caution">
    <text evidence="1">The sequence shown here is derived from an EMBL/GenBank/DDBJ whole genome shotgun (WGS) entry which is preliminary data.</text>
</comment>
<gene>
    <name evidence="1" type="ORF">C2G38_2188880</name>
</gene>
<proteinExistence type="predicted"/>
<keyword evidence="2" id="KW-1185">Reference proteome</keyword>
<organism evidence="1 2">
    <name type="scientific">Gigaspora rosea</name>
    <dbReference type="NCBI Taxonomy" id="44941"/>
    <lineage>
        <taxon>Eukaryota</taxon>
        <taxon>Fungi</taxon>
        <taxon>Fungi incertae sedis</taxon>
        <taxon>Mucoromycota</taxon>
        <taxon>Glomeromycotina</taxon>
        <taxon>Glomeromycetes</taxon>
        <taxon>Diversisporales</taxon>
        <taxon>Gigasporaceae</taxon>
        <taxon>Gigaspora</taxon>
    </lineage>
</organism>
<evidence type="ECO:0008006" key="3">
    <source>
        <dbReference type="Google" id="ProtNLM"/>
    </source>
</evidence>
<evidence type="ECO:0000313" key="1">
    <source>
        <dbReference type="EMBL" id="RIB16846.1"/>
    </source>
</evidence>
<dbReference type="EMBL" id="QKWP01000647">
    <property type="protein sequence ID" value="RIB16846.1"/>
    <property type="molecule type" value="Genomic_DNA"/>
</dbReference>
<reference evidence="1 2" key="1">
    <citation type="submission" date="2018-06" db="EMBL/GenBank/DDBJ databases">
        <title>Comparative genomics reveals the genomic features of Rhizophagus irregularis, R. cerebriforme, R. diaphanum and Gigaspora rosea, and their symbiotic lifestyle signature.</title>
        <authorList>
            <person name="Morin E."/>
            <person name="San Clemente H."/>
            <person name="Chen E.C.H."/>
            <person name="De La Providencia I."/>
            <person name="Hainaut M."/>
            <person name="Kuo A."/>
            <person name="Kohler A."/>
            <person name="Murat C."/>
            <person name="Tang N."/>
            <person name="Roy S."/>
            <person name="Loubradou J."/>
            <person name="Henrissat B."/>
            <person name="Grigoriev I.V."/>
            <person name="Corradi N."/>
            <person name="Roux C."/>
            <person name="Martin F.M."/>
        </authorList>
    </citation>
    <scope>NUCLEOTIDE SEQUENCE [LARGE SCALE GENOMIC DNA]</scope>
    <source>
        <strain evidence="1 2">DAOM 194757</strain>
    </source>
</reference>
<protein>
    <recommendedName>
        <fullName evidence="3">F-box domain-containing protein</fullName>
    </recommendedName>
</protein>
<dbReference type="OrthoDB" id="2415979at2759"/>
<dbReference type="Proteomes" id="UP000266673">
    <property type="component" value="Unassembled WGS sequence"/>
</dbReference>
<sequence>MSLSKLPAECIHEIINCAENKKQILYKLLLVNKKLHRIAIPLLWRDPVMCESIIIKYLSELNTDEQKTLIPQRINLPPIKSYSRCAQYLEKLNLRSLFVSCVKFLVGSGYICQCGGTPIVRSIISSIIQMLLRETQNLKELSFMISEDEPDYPDISAFPPSQPGISSLHLSLEKTPVKDNVRLFIESLPNLCPNIREMTFIIRNDDEEISTLLIRLIETQLLYKFTLKCCSASAEKYIGILGSQRELRHLQLKELDFARIQGNPLNAVLQCEKLNQITISDSLGIVYDQNNLLATLGLNQNFNVTTTSPDLISITRINCI</sequence>
<accession>A0A397VC23</accession>
<name>A0A397VC23_9GLOM</name>
<dbReference type="AlphaFoldDB" id="A0A397VC23"/>
<evidence type="ECO:0000313" key="2">
    <source>
        <dbReference type="Proteomes" id="UP000266673"/>
    </source>
</evidence>